<organism evidence="2 3">
    <name type="scientific">Neobacillus massiliamazoniensis</name>
    <dbReference type="NCBI Taxonomy" id="1499688"/>
    <lineage>
        <taxon>Bacteria</taxon>
        <taxon>Bacillati</taxon>
        <taxon>Bacillota</taxon>
        <taxon>Bacilli</taxon>
        <taxon>Bacillales</taxon>
        <taxon>Bacillaceae</taxon>
        <taxon>Neobacillus</taxon>
    </lineage>
</organism>
<dbReference type="InterPro" id="IPR045057">
    <property type="entry name" value="Gcn5-rel_NAT"/>
</dbReference>
<evidence type="ECO:0000313" key="2">
    <source>
        <dbReference type="EMBL" id="CRK81260.1"/>
    </source>
</evidence>
<keyword evidence="3" id="KW-1185">Reference proteome</keyword>
<dbReference type="CDD" id="cd04301">
    <property type="entry name" value="NAT_SF"/>
    <property type="match status" value="1"/>
</dbReference>
<name>A0A0U1NT78_9BACI</name>
<evidence type="ECO:0000259" key="1">
    <source>
        <dbReference type="PROSITE" id="PS51729"/>
    </source>
</evidence>
<gene>
    <name evidence="2" type="ORF">BN000_01160</name>
</gene>
<dbReference type="AlphaFoldDB" id="A0A0U1NT78"/>
<feature type="domain" description="N-acetyltransferase" evidence="1">
    <location>
        <begin position="3"/>
        <end position="90"/>
    </location>
</feature>
<protein>
    <recommendedName>
        <fullName evidence="1">N-acetyltransferase domain-containing protein</fullName>
    </recommendedName>
</protein>
<dbReference type="PANTHER" id="PTHR31435:SF10">
    <property type="entry name" value="BSR4717 PROTEIN"/>
    <property type="match status" value="1"/>
</dbReference>
<dbReference type="STRING" id="1499688.BN000_01160"/>
<dbReference type="Pfam" id="PF14542">
    <property type="entry name" value="Acetyltransf_CG"/>
    <property type="match status" value="1"/>
</dbReference>
<dbReference type="Gene3D" id="3.40.630.30">
    <property type="match status" value="1"/>
</dbReference>
<accession>A0A0U1NT78</accession>
<dbReference type="Proteomes" id="UP000199087">
    <property type="component" value="Unassembled WGS sequence"/>
</dbReference>
<dbReference type="SUPFAM" id="SSF55729">
    <property type="entry name" value="Acyl-CoA N-acyltransferases (Nat)"/>
    <property type="match status" value="1"/>
</dbReference>
<dbReference type="InterPro" id="IPR016181">
    <property type="entry name" value="Acyl_CoA_acyltransferase"/>
</dbReference>
<reference evidence="3" key="1">
    <citation type="submission" date="2015-05" db="EMBL/GenBank/DDBJ databases">
        <authorList>
            <person name="Urmite Genomes"/>
        </authorList>
    </citation>
    <scope>NUCLEOTIDE SEQUENCE [LARGE SCALE GENOMIC DNA]</scope>
    <source>
        <strain evidence="3">LF1</strain>
    </source>
</reference>
<dbReference type="InterPro" id="IPR031165">
    <property type="entry name" value="GNAT_YJDJ"/>
</dbReference>
<proteinExistence type="predicted"/>
<dbReference type="PROSITE" id="PS51729">
    <property type="entry name" value="GNAT_YJDJ"/>
    <property type="match status" value="1"/>
</dbReference>
<dbReference type="PANTHER" id="PTHR31435">
    <property type="entry name" value="PROTEIN NATD1"/>
    <property type="match status" value="1"/>
</dbReference>
<dbReference type="EMBL" id="CVRB01000001">
    <property type="protein sequence ID" value="CRK81260.1"/>
    <property type="molecule type" value="Genomic_DNA"/>
</dbReference>
<evidence type="ECO:0000313" key="3">
    <source>
        <dbReference type="Proteomes" id="UP000199087"/>
    </source>
</evidence>
<sequence length="91" mass="10331">MIDIKKDTNSFYVGEVNQKDAQIHFVSTGEELIIVDHTIVSDSLRGQHVGEALVKKIVEFAREEGKKVVPLCPFAKSQFDRHEEYDDVLAK</sequence>
<dbReference type="RefSeq" id="WP_176699659.1">
    <property type="nucleotide sequence ID" value="NZ_CVRB01000001.1"/>
</dbReference>